<feature type="domain" description="Integrase catalytic" evidence="1">
    <location>
        <begin position="119"/>
        <end position="286"/>
    </location>
</feature>
<dbReference type="PROSITE" id="PS50994">
    <property type="entry name" value="INTEGRASE"/>
    <property type="match status" value="1"/>
</dbReference>
<dbReference type="GO" id="GO:0003676">
    <property type="term" value="F:nucleic acid binding"/>
    <property type="evidence" value="ECO:0007669"/>
    <property type="project" value="InterPro"/>
</dbReference>
<gene>
    <name evidence="2" type="ORF">BWR60_32545</name>
</gene>
<dbReference type="InterPro" id="IPR036397">
    <property type="entry name" value="RNaseH_sf"/>
</dbReference>
<dbReference type="InterPro" id="IPR012337">
    <property type="entry name" value="RNaseH-like_sf"/>
</dbReference>
<accession>A0A211Z1S7</accession>
<dbReference type="EMBL" id="NHON01000122">
    <property type="protein sequence ID" value="OWJ59077.1"/>
    <property type="molecule type" value="Genomic_DNA"/>
</dbReference>
<dbReference type="PANTHER" id="PTHR46889:SF7">
    <property type="entry name" value="TRANSPOSASE FOR INSERTION SEQUENCE ELEMENT IS904"/>
    <property type="match status" value="1"/>
</dbReference>
<dbReference type="PANTHER" id="PTHR46889">
    <property type="entry name" value="TRANSPOSASE INSF FOR INSERTION SEQUENCE IS3B-RELATED"/>
    <property type="match status" value="1"/>
</dbReference>
<keyword evidence="3" id="KW-1185">Reference proteome</keyword>
<evidence type="ECO:0000313" key="3">
    <source>
        <dbReference type="Proteomes" id="UP000196655"/>
    </source>
</evidence>
<protein>
    <recommendedName>
        <fullName evidence="1">Integrase catalytic domain-containing protein</fullName>
    </recommendedName>
</protein>
<dbReference type="Proteomes" id="UP000196655">
    <property type="component" value="Unassembled WGS sequence"/>
</dbReference>
<name>A0A211Z1S7_9PROT</name>
<dbReference type="InterPro" id="IPR048020">
    <property type="entry name" value="Transpos_IS3"/>
</dbReference>
<dbReference type="Pfam" id="PF00665">
    <property type="entry name" value="rve"/>
    <property type="match status" value="1"/>
</dbReference>
<dbReference type="AlphaFoldDB" id="A0A211Z1S7"/>
<dbReference type="Gene3D" id="3.30.420.10">
    <property type="entry name" value="Ribonuclease H-like superfamily/Ribonuclease H"/>
    <property type="match status" value="1"/>
</dbReference>
<dbReference type="NCBIfam" id="NF033516">
    <property type="entry name" value="transpos_IS3"/>
    <property type="match status" value="1"/>
</dbReference>
<reference evidence="3" key="1">
    <citation type="submission" date="2017-05" db="EMBL/GenBank/DDBJ databases">
        <authorList>
            <person name="Macchi M."/>
            <person name="Festa S."/>
            <person name="Coppotelli B.M."/>
            <person name="Morelli I.S."/>
        </authorList>
    </citation>
    <scope>NUCLEOTIDE SEQUENCE [LARGE SCALE GENOMIC DNA]</scope>
    <source>
        <strain evidence="3">I</strain>
    </source>
</reference>
<dbReference type="InterPro" id="IPR001584">
    <property type="entry name" value="Integrase_cat-core"/>
</dbReference>
<dbReference type="SUPFAM" id="SSF53098">
    <property type="entry name" value="Ribonuclease H-like"/>
    <property type="match status" value="1"/>
</dbReference>
<evidence type="ECO:0000259" key="1">
    <source>
        <dbReference type="PROSITE" id="PS50994"/>
    </source>
</evidence>
<proteinExistence type="predicted"/>
<dbReference type="InterPro" id="IPR025948">
    <property type="entry name" value="HTH-like_dom"/>
</dbReference>
<dbReference type="GO" id="GO:0015074">
    <property type="term" value="P:DNA integration"/>
    <property type="evidence" value="ECO:0007669"/>
    <property type="project" value="InterPro"/>
</dbReference>
<dbReference type="InterPro" id="IPR050900">
    <property type="entry name" value="Transposase_IS3/IS150/IS904"/>
</dbReference>
<comment type="caution">
    <text evidence="2">The sequence shown here is derived from an EMBL/GenBank/DDBJ whole genome shotgun (WGS) entry which is preliminary data.</text>
</comment>
<dbReference type="Pfam" id="PF13276">
    <property type="entry name" value="HTH_21"/>
    <property type="match status" value="1"/>
</dbReference>
<dbReference type="Pfam" id="PF13333">
    <property type="entry name" value="rve_2"/>
    <property type="match status" value="1"/>
</dbReference>
<sequence length="303" mass="33923">MTHPQGFGSAGGSLPGSIERLCGLARVSRAAYYRHWGEHAPLVEETALRDAIQRLAISHRHYGYRRITALLKREGWVANHKRVARILREDNLLCLRKPVFRPATTDSRHSWRVWPNLARHMAPMDVNQLWVADITYVRLGEAFVYLAVILDAFSRKVVGWALADHLRAELAIEALEMALGSRIAIPGGLVHHTDRGIQYACADYIERLLGAHIQPSMSRAGCPYDNAMAESFMKTLKTEEVDAGDYRDLAHATAAIGGFIEAVYNAERLHSALDYLSPDEFENLTNPWAAAQQPTPLLNQHCP</sequence>
<organism evidence="2 3">
    <name type="scientific">Inquilinus limosus</name>
    <dbReference type="NCBI Taxonomy" id="171674"/>
    <lineage>
        <taxon>Bacteria</taxon>
        <taxon>Pseudomonadati</taxon>
        <taxon>Pseudomonadota</taxon>
        <taxon>Alphaproteobacteria</taxon>
        <taxon>Rhodospirillales</taxon>
        <taxon>Rhodospirillaceae</taxon>
        <taxon>Inquilinus</taxon>
    </lineage>
</organism>
<evidence type="ECO:0000313" key="2">
    <source>
        <dbReference type="EMBL" id="OWJ59077.1"/>
    </source>
</evidence>